<dbReference type="Proteomes" id="UP001500713">
    <property type="component" value="Unassembled WGS sequence"/>
</dbReference>
<organism evidence="1 2">
    <name type="scientific">Parasphingorhabdus litoris</name>
    <dbReference type="NCBI Taxonomy" id="394733"/>
    <lineage>
        <taxon>Bacteria</taxon>
        <taxon>Pseudomonadati</taxon>
        <taxon>Pseudomonadota</taxon>
        <taxon>Alphaproteobacteria</taxon>
        <taxon>Sphingomonadales</taxon>
        <taxon>Sphingomonadaceae</taxon>
        <taxon>Parasphingorhabdus</taxon>
    </lineage>
</organism>
<dbReference type="EMBL" id="BAAAEM010000003">
    <property type="protein sequence ID" value="GAA0480653.1"/>
    <property type="molecule type" value="Genomic_DNA"/>
</dbReference>
<gene>
    <name evidence="1" type="ORF">GCM10009096_23410</name>
</gene>
<protein>
    <recommendedName>
        <fullName evidence="3">Type III secretion protein HrpB2</fullName>
    </recommendedName>
</protein>
<keyword evidence="2" id="KW-1185">Reference proteome</keyword>
<evidence type="ECO:0000313" key="2">
    <source>
        <dbReference type="Proteomes" id="UP001500713"/>
    </source>
</evidence>
<sequence length="143" mass="14742">MSAEIIAAASAASSAAGEANTTRVVDLQSHNVNSTAASNPTAATQSRFDAAMDRISSINGTASTTGMPKAMSGMIGALDKVNVQAKSVSDYAKSAADSGGTMTPGEIVNLTMRCQEFMFQCQLTSNIANRSADGVQQLFRQQG</sequence>
<accession>A0ABN1AP48</accession>
<evidence type="ECO:0000313" key="1">
    <source>
        <dbReference type="EMBL" id="GAA0480653.1"/>
    </source>
</evidence>
<name>A0ABN1AP48_9SPHN</name>
<dbReference type="RefSeq" id="WP_229953601.1">
    <property type="nucleotide sequence ID" value="NZ_BAAAEM010000003.1"/>
</dbReference>
<reference evidence="1 2" key="1">
    <citation type="journal article" date="2019" name="Int. J. Syst. Evol. Microbiol.">
        <title>The Global Catalogue of Microorganisms (GCM) 10K type strain sequencing project: providing services to taxonomists for standard genome sequencing and annotation.</title>
        <authorList>
            <consortium name="The Broad Institute Genomics Platform"/>
            <consortium name="The Broad Institute Genome Sequencing Center for Infectious Disease"/>
            <person name="Wu L."/>
            <person name="Ma J."/>
        </authorList>
    </citation>
    <scope>NUCLEOTIDE SEQUENCE [LARGE SCALE GENOMIC DNA]</scope>
    <source>
        <strain evidence="1 2">JCM 14162</strain>
    </source>
</reference>
<comment type="caution">
    <text evidence="1">The sequence shown here is derived from an EMBL/GenBank/DDBJ whole genome shotgun (WGS) entry which is preliminary data.</text>
</comment>
<evidence type="ECO:0008006" key="3">
    <source>
        <dbReference type="Google" id="ProtNLM"/>
    </source>
</evidence>
<proteinExistence type="predicted"/>